<proteinExistence type="predicted"/>
<dbReference type="Proteomes" id="UP000885797">
    <property type="component" value="Unassembled WGS sequence"/>
</dbReference>
<dbReference type="AlphaFoldDB" id="A0A7V2WSE4"/>
<comment type="caution">
    <text evidence="2">The sequence shown here is derived from an EMBL/GenBank/DDBJ whole genome shotgun (WGS) entry which is preliminary data.</text>
</comment>
<feature type="transmembrane region" description="Helical" evidence="1">
    <location>
        <begin position="9"/>
        <end position="29"/>
    </location>
</feature>
<dbReference type="EMBL" id="DRND01000098">
    <property type="protein sequence ID" value="HFC46467.1"/>
    <property type="molecule type" value="Genomic_DNA"/>
</dbReference>
<feature type="non-terminal residue" evidence="2">
    <location>
        <position position="99"/>
    </location>
</feature>
<sequence length="99" mass="11134">MEEYLARSGLLFVLAFTISATLTPCIIWITRRLGLVAHPREDRWHNRPTALFGGIAIFTAFFAPFCALEMKGEQAIFFITSTTLLFLIGLVDDIKELSP</sequence>
<evidence type="ECO:0000313" key="2">
    <source>
        <dbReference type="EMBL" id="HFC46467.1"/>
    </source>
</evidence>
<keyword evidence="1" id="KW-0472">Membrane</keyword>
<feature type="transmembrane region" description="Helical" evidence="1">
    <location>
        <begin position="49"/>
        <end position="68"/>
    </location>
</feature>
<organism evidence="2">
    <name type="scientific">Dissulfuribacter thermophilus</name>
    <dbReference type="NCBI Taxonomy" id="1156395"/>
    <lineage>
        <taxon>Bacteria</taxon>
        <taxon>Pseudomonadati</taxon>
        <taxon>Thermodesulfobacteriota</taxon>
        <taxon>Dissulfuribacteria</taxon>
        <taxon>Dissulfuribacterales</taxon>
        <taxon>Dissulfuribacteraceae</taxon>
        <taxon>Dissulfuribacter</taxon>
    </lineage>
</organism>
<accession>A0A7V2WSE4</accession>
<feature type="transmembrane region" description="Helical" evidence="1">
    <location>
        <begin position="75"/>
        <end position="91"/>
    </location>
</feature>
<keyword evidence="1" id="KW-0812">Transmembrane</keyword>
<name>A0A7V2WSE4_9BACT</name>
<reference evidence="2" key="1">
    <citation type="journal article" date="2020" name="mSystems">
        <title>Genome- and Community-Level Interaction Insights into Carbon Utilization and Element Cycling Functions of Hydrothermarchaeota in Hydrothermal Sediment.</title>
        <authorList>
            <person name="Zhou Z."/>
            <person name="Liu Y."/>
            <person name="Xu W."/>
            <person name="Pan J."/>
            <person name="Luo Z.H."/>
            <person name="Li M."/>
        </authorList>
    </citation>
    <scope>NUCLEOTIDE SEQUENCE [LARGE SCALE GENOMIC DNA]</scope>
    <source>
        <strain evidence="2">HyVt-503</strain>
    </source>
</reference>
<gene>
    <name evidence="2" type="ORF">ENJ63_01145</name>
</gene>
<evidence type="ECO:0000256" key="1">
    <source>
        <dbReference type="SAM" id="Phobius"/>
    </source>
</evidence>
<evidence type="ECO:0008006" key="3">
    <source>
        <dbReference type="Google" id="ProtNLM"/>
    </source>
</evidence>
<keyword evidence="1" id="KW-1133">Transmembrane helix</keyword>
<protein>
    <recommendedName>
        <fullName evidence="3">Undecaprenyl-phosphate N-acetylglucosaminyl 1-phosphate transferase</fullName>
    </recommendedName>
</protein>